<sequence length="427" mass="47261">MTPTTPRAHRRVLLRAHQSPFESHSALHTLLRNRIGDNAGNLLFSHASHRLLSTPSTQIETSRLFHLSAEEVNEKYDAVVIPLANAFRKAFLPELERLTQLIEGLKVPVTVLGVNAQIRPSTGEPVGAIGEQVSAFVRAVLRTSPRVGVRGEQTAAYLKRLGFADQDVETIGCPSMFLYGPDLPTLRLGEFSQHSRVSLNLSPYAAGIDELVADHDRRYPNLAYTAQDIGTLWLLLAGEYESELKPKHGAPVHAHHPLLHSGRTYFPLNVPTWLDHLAGFDFSFGTRIHGNIAAVLAGTPAVVLTHDSRTAELADYHQLPHRRLGTAKGWDAERLYAETDLSTTAAAHPERWRRMAGFLSEQGLEHRYQDGVAEDDFDARLAQIRFPEVVRSDAVDFWHTTAAKGFRALRTVVRRVRGSAGGGTRTS</sequence>
<keyword evidence="3" id="KW-1185">Reference proteome</keyword>
<dbReference type="OrthoDB" id="9767435at2"/>
<keyword evidence="2" id="KW-0808">Transferase</keyword>
<feature type="domain" description="Polysaccharide pyruvyl transferase" evidence="1">
    <location>
        <begin position="94"/>
        <end position="308"/>
    </location>
</feature>
<dbReference type="GO" id="GO:0016740">
    <property type="term" value="F:transferase activity"/>
    <property type="evidence" value="ECO:0007669"/>
    <property type="project" value="UniProtKB-KW"/>
</dbReference>
<dbReference type="AlphaFoldDB" id="A0A2A9CQ07"/>
<dbReference type="Pfam" id="PF04230">
    <property type="entry name" value="PS_pyruv_trans"/>
    <property type="match status" value="1"/>
</dbReference>
<gene>
    <name evidence="2" type="ORF">ATK74_1082</name>
</gene>
<reference evidence="2 3" key="1">
    <citation type="submission" date="2017-10" db="EMBL/GenBank/DDBJ databases">
        <title>Sequencing the genomes of 1000 actinobacteria strains.</title>
        <authorList>
            <person name="Klenk H.-P."/>
        </authorList>
    </citation>
    <scope>NUCLEOTIDE SEQUENCE [LARGE SCALE GENOMIC DNA]</scope>
    <source>
        <strain evidence="2 3">DSM 15597</strain>
    </source>
</reference>
<protein>
    <submittedName>
        <fullName evidence="2">Polysaccharide pyruvyl transferase</fullName>
    </submittedName>
</protein>
<accession>A0A2A9CQ07</accession>
<proteinExistence type="predicted"/>
<comment type="caution">
    <text evidence="2">The sequence shown here is derived from an EMBL/GenBank/DDBJ whole genome shotgun (WGS) entry which is preliminary data.</text>
</comment>
<evidence type="ECO:0000313" key="3">
    <source>
        <dbReference type="Proteomes" id="UP000226079"/>
    </source>
</evidence>
<evidence type="ECO:0000259" key="1">
    <source>
        <dbReference type="Pfam" id="PF04230"/>
    </source>
</evidence>
<dbReference type="EMBL" id="PDJC01000001">
    <property type="protein sequence ID" value="PFG16537.1"/>
    <property type="molecule type" value="Genomic_DNA"/>
</dbReference>
<name>A0A2A9CQ07_9ACTN</name>
<dbReference type="Proteomes" id="UP000226079">
    <property type="component" value="Unassembled WGS sequence"/>
</dbReference>
<organism evidence="2 3">
    <name type="scientific">Propionicimonas paludicola</name>
    <dbReference type="NCBI Taxonomy" id="185243"/>
    <lineage>
        <taxon>Bacteria</taxon>
        <taxon>Bacillati</taxon>
        <taxon>Actinomycetota</taxon>
        <taxon>Actinomycetes</taxon>
        <taxon>Propionibacteriales</taxon>
        <taxon>Nocardioidaceae</taxon>
        <taxon>Propionicimonas</taxon>
    </lineage>
</organism>
<dbReference type="InterPro" id="IPR007345">
    <property type="entry name" value="Polysacch_pyruvyl_Trfase"/>
</dbReference>
<evidence type="ECO:0000313" key="2">
    <source>
        <dbReference type="EMBL" id="PFG16537.1"/>
    </source>
</evidence>